<dbReference type="GO" id="GO:0090071">
    <property type="term" value="P:negative regulation of ribosome biogenesis"/>
    <property type="evidence" value="ECO:0007669"/>
    <property type="project" value="TreeGrafter"/>
</dbReference>
<comment type="caution">
    <text evidence="2">The sequence shown here is derived from an EMBL/GenBank/DDBJ whole genome shotgun (WGS) entry which is preliminary data.</text>
</comment>
<accession>A0A644XNU8</accession>
<dbReference type="PANTHER" id="PTHR21043">
    <property type="entry name" value="IOJAP SUPERFAMILY ORTHOLOG"/>
    <property type="match status" value="1"/>
</dbReference>
<protein>
    <submittedName>
        <fullName evidence="2">Ribosomal silencing factor RsfS</fullName>
    </submittedName>
</protein>
<organism evidence="2">
    <name type="scientific">bioreactor metagenome</name>
    <dbReference type="NCBI Taxonomy" id="1076179"/>
    <lineage>
        <taxon>unclassified sequences</taxon>
        <taxon>metagenomes</taxon>
        <taxon>ecological metagenomes</taxon>
    </lineage>
</organism>
<dbReference type="EMBL" id="VSSQ01002866">
    <property type="protein sequence ID" value="MPM17815.1"/>
    <property type="molecule type" value="Genomic_DNA"/>
</dbReference>
<dbReference type="HAMAP" id="MF_01477">
    <property type="entry name" value="Iojap_RsfS"/>
    <property type="match status" value="1"/>
</dbReference>
<dbReference type="GO" id="GO:0043023">
    <property type="term" value="F:ribosomal large subunit binding"/>
    <property type="evidence" value="ECO:0007669"/>
    <property type="project" value="TreeGrafter"/>
</dbReference>
<reference evidence="2" key="1">
    <citation type="submission" date="2019-08" db="EMBL/GenBank/DDBJ databases">
        <authorList>
            <person name="Kucharzyk K."/>
            <person name="Murdoch R.W."/>
            <person name="Higgins S."/>
            <person name="Loffler F."/>
        </authorList>
    </citation>
    <scope>NUCLEOTIDE SEQUENCE</scope>
</reference>
<gene>
    <name evidence="2" type="primary">rsfS_19</name>
    <name evidence="2" type="ORF">SDC9_64214</name>
</gene>
<evidence type="ECO:0000256" key="1">
    <source>
        <dbReference type="ARBA" id="ARBA00010574"/>
    </source>
</evidence>
<dbReference type="GO" id="GO:0017148">
    <property type="term" value="P:negative regulation of translation"/>
    <property type="evidence" value="ECO:0007669"/>
    <property type="project" value="TreeGrafter"/>
</dbReference>
<dbReference type="SUPFAM" id="SSF81301">
    <property type="entry name" value="Nucleotidyltransferase"/>
    <property type="match status" value="1"/>
</dbReference>
<name>A0A644XNU8_9ZZZZ</name>
<dbReference type="PANTHER" id="PTHR21043:SF0">
    <property type="entry name" value="MITOCHONDRIAL ASSEMBLY OF RIBOSOMAL LARGE SUBUNIT PROTEIN 1"/>
    <property type="match status" value="1"/>
</dbReference>
<dbReference type="NCBIfam" id="TIGR00090">
    <property type="entry name" value="rsfS_iojap_ybeB"/>
    <property type="match status" value="1"/>
</dbReference>
<dbReference type="Gene3D" id="3.30.460.10">
    <property type="entry name" value="Beta Polymerase, domain 2"/>
    <property type="match status" value="1"/>
</dbReference>
<dbReference type="Pfam" id="PF02410">
    <property type="entry name" value="RsfS"/>
    <property type="match status" value="1"/>
</dbReference>
<dbReference type="InterPro" id="IPR004394">
    <property type="entry name" value="Iojap/RsfS/C7orf30"/>
</dbReference>
<evidence type="ECO:0000313" key="2">
    <source>
        <dbReference type="EMBL" id="MPM17815.1"/>
    </source>
</evidence>
<comment type="similarity">
    <text evidence="1">Belongs to the Iojap/RsfS family.</text>
</comment>
<sequence length="112" mass="12538">MNDLVAANAQAIGQFLEDHKCKDVSILDVSAECSWADCFIIATVSSVGHLKGVAHEIWSELNNLGLEVANRHKNPAGDGWELIDCSDIVIHLMSSELREFYSLEKLWQKREI</sequence>
<proteinExistence type="inferred from homology"/>
<dbReference type="InterPro" id="IPR043519">
    <property type="entry name" value="NT_sf"/>
</dbReference>
<dbReference type="AlphaFoldDB" id="A0A644XNU8"/>